<dbReference type="PANTHER" id="PTHR20905">
    <property type="entry name" value="N-ACETYLTRANSFERASE-RELATED"/>
    <property type="match status" value="1"/>
</dbReference>
<comment type="caution">
    <text evidence="14">The sequence shown here is derived from an EMBL/GenBank/DDBJ whole genome shotgun (WGS) entry which is preliminary data.</text>
</comment>
<accession>A0AAN7SHC4</accession>
<dbReference type="AlphaFoldDB" id="A0AAN7SHC4"/>
<keyword evidence="2" id="KW-0012">Acyltransferase</keyword>
<reference evidence="15" key="1">
    <citation type="submission" date="2023-01" db="EMBL/GenBank/DDBJ databases">
        <title>Key to firefly adult light organ development and bioluminescence: homeobox transcription factors regulate luciferase expression and transportation to peroxisome.</title>
        <authorList>
            <person name="Fu X."/>
        </authorList>
    </citation>
    <scope>NUCLEOTIDE SEQUENCE [LARGE SCALE GENOMIC DNA]</scope>
</reference>
<evidence type="ECO:0000256" key="13">
    <source>
        <dbReference type="ARBA" id="ARBA00052491"/>
    </source>
</evidence>
<evidence type="ECO:0000256" key="7">
    <source>
        <dbReference type="ARBA" id="ARBA00050849"/>
    </source>
</evidence>
<evidence type="ECO:0000313" key="15">
    <source>
        <dbReference type="Proteomes" id="UP001353858"/>
    </source>
</evidence>
<comment type="similarity">
    <text evidence="4">Belongs to the acetyltransferase family. AANAT subfamily.</text>
</comment>
<evidence type="ECO:0000256" key="5">
    <source>
        <dbReference type="ARBA" id="ARBA00039114"/>
    </source>
</evidence>
<evidence type="ECO:0000256" key="8">
    <source>
        <dbReference type="ARBA" id="ARBA00051284"/>
    </source>
</evidence>
<evidence type="ECO:0000256" key="4">
    <source>
        <dbReference type="ARBA" id="ARBA00038182"/>
    </source>
</evidence>
<comment type="catalytic activity">
    <reaction evidence="8">
        <text>serotonin + (5Z,8Z,11Z,14Z)-eicosatetraenoyl-CoA = N-[(5Z,8Z,11Z,14Z)-eicosatetraenoyl]-serotonin + CoA + H(+)</text>
        <dbReference type="Rhea" id="RHEA:51396"/>
        <dbReference type="ChEBI" id="CHEBI:15378"/>
        <dbReference type="ChEBI" id="CHEBI:57287"/>
        <dbReference type="ChEBI" id="CHEBI:57368"/>
        <dbReference type="ChEBI" id="CHEBI:132255"/>
        <dbReference type="ChEBI" id="CHEBI:350546"/>
    </reaction>
    <physiologicalReaction direction="left-to-right" evidence="8">
        <dbReference type="Rhea" id="RHEA:51397"/>
    </physiologicalReaction>
</comment>
<comment type="catalytic activity">
    <reaction evidence="11">
        <text>serotonin + hexadecanoyl-CoA = N-hexadecanoyl-serotonin + CoA + H(+)</text>
        <dbReference type="Rhea" id="RHEA:51384"/>
        <dbReference type="ChEBI" id="CHEBI:15378"/>
        <dbReference type="ChEBI" id="CHEBI:57287"/>
        <dbReference type="ChEBI" id="CHEBI:57379"/>
        <dbReference type="ChEBI" id="CHEBI:134059"/>
        <dbReference type="ChEBI" id="CHEBI:350546"/>
    </reaction>
    <physiologicalReaction direction="left-to-right" evidence="11">
        <dbReference type="Rhea" id="RHEA:51385"/>
    </physiologicalReaction>
</comment>
<comment type="catalytic activity">
    <reaction evidence="10">
        <text>serotonin + (9Z)-octadecenoyl-CoA = N-(9Z-octadecenoyl)-serotonin + CoA + H(+)</text>
        <dbReference type="Rhea" id="RHEA:51392"/>
        <dbReference type="ChEBI" id="CHEBI:15378"/>
        <dbReference type="ChEBI" id="CHEBI:57287"/>
        <dbReference type="ChEBI" id="CHEBI:57387"/>
        <dbReference type="ChEBI" id="CHEBI:134064"/>
        <dbReference type="ChEBI" id="CHEBI:350546"/>
    </reaction>
    <physiologicalReaction direction="left-to-right" evidence="10">
        <dbReference type="Rhea" id="RHEA:51393"/>
    </physiologicalReaction>
</comment>
<dbReference type="GO" id="GO:0004059">
    <property type="term" value="F:aralkylamine N-acetyltransferase activity"/>
    <property type="evidence" value="ECO:0007669"/>
    <property type="project" value="UniProtKB-EC"/>
</dbReference>
<comment type="catalytic activity">
    <reaction evidence="7">
        <text>serotonin + octadecanoyl-CoA = N-octadecanoyl-serotonin + CoA + H(+)</text>
        <dbReference type="Rhea" id="RHEA:51400"/>
        <dbReference type="ChEBI" id="CHEBI:15378"/>
        <dbReference type="ChEBI" id="CHEBI:57287"/>
        <dbReference type="ChEBI" id="CHEBI:57394"/>
        <dbReference type="ChEBI" id="CHEBI:134065"/>
        <dbReference type="ChEBI" id="CHEBI:350546"/>
    </reaction>
    <physiologicalReaction direction="left-to-right" evidence="7">
        <dbReference type="Rhea" id="RHEA:51401"/>
    </physiologicalReaction>
</comment>
<comment type="catalytic activity">
    <reaction evidence="12">
        <text>dopamine + hexadecanoyl-CoA = N-hexadecanoyl-dopamine + CoA + H(+)</text>
        <dbReference type="Rhea" id="RHEA:51376"/>
        <dbReference type="ChEBI" id="CHEBI:15378"/>
        <dbReference type="ChEBI" id="CHEBI:57287"/>
        <dbReference type="ChEBI" id="CHEBI:57379"/>
        <dbReference type="ChEBI" id="CHEBI:59905"/>
        <dbReference type="ChEBI" id="CHEBI:134058"/>
    </reaction>
    <physiologicalReaction direction="left-to-right" evidence="12">
        <dbReference type="Rhea" id="RHEA:51377"/>
    </physiologicalReaction>
</comment>
<evidence type="ECO:0000256" key="9">
    <source>
        <dbReference type="ARBA" id="ARBA00051711"/>
    </source>
</evidence>
<keyword evidence="1" id="KW-0808">Transferase</keyword>
<evidence type="ECO:0000256" key="11">
    <source>
        <dbReference type="ARBA" id="ARBA00052178"/>
    </source>
</evidence>
<evidence type="ECO:0000256" key="10">
    <source>
        <dbReference type="ARBA" id="ARBA00051823"/>
    </source>
</evidence>
<evidence type="ECO:0000256" key="3">
    <source>
        <dbReference type="ARBA" id="ARBA00037926"/>
    </source>
</evidence>
<comment type="catalytic activity">
    <reaction evidence="6">
        <text>dopamine + (9Z)-octadecenoyl-CoA = N-(9Z-octadecanoyl)-dopamine + CoA + H(+)</text>
        <dbReference type="Rhea" id="RHEA:51380"/>
        <dbReference type="ChEBI" id="CHEBI:15378"/>
        <dbReference type="ChEBI" id="CHEBI:31883"/>
        <dbReference type="ChEBI" id="CHEBI:57287"/>
        <dbReference type="ChEBI" id="CHEBI:57387"/>
        <dbReference type="ChEBI" id="CHEBI:59905"/>
    </reaction>
    <physiologicalReaction direction="left-to-right" evidence="6">
        <dbReference type="Rhea" id="RHEA:51381"/>
    </physiologicalReaction>
</comment>
<proteinExistence type="inferred from homology"/>
<evidence type="ECO:0000256" key="12">
    <source>
        <dbReference type="ARBA" id="ARBA00052335"/>
    </source>
</evidence>
<evidence type="ECO:0000256" key="2">
    <source>
        <dbReference type="ARBA" id="ARBA00023315"/>
    </source>
</evidence>
<evidence type="ECO:0000256" key="6">
    <source>
        <dbReference type="ARBA" id="ARBA00050189"/>
    </source>
</evidence>
<protein>
    <recommendedName>
        <fullName evidence="5">aralkylamine N-acetyltransferase</fullName>
        <ecNumber evidence="5">2.3.1.87</ecNumber>
    </recommendedName>
</protein>
<dbReference type="FunFam" id="3.40.630.30:FF:000046">
    <property type="entry name" value="Dopamine N-acetyltransferase"/>
    <property type="match status" value="1"/>
</dbReference>
<sequence>MSFLSLVSKSLSVPIQNVKTGCRRNIFWHRDPIPDPFTIIRARKEDYCDVINLLWKSYYPDEPTFMALKLGYMYQPVFDELAYTYLEDGLSYVAKCSFTYEVVGGCINTVCSPWEPNDMDRFACKLPSPELQHLYQFRAYVQRAPCLWEKYCTDKIFEGNKSCVVVRAQPQDHTCIAELMWKYYYPFEPTVSSLGLGEKFNPIFDEHALRDLAENLSVLAKCKQTGNISGVCINVSTCPWDADNYEKLAVSSACPQLRKLFKFYAYLHRAPCLFEKYGVDKLYEMKTMFVRTEDRNKGIGRLLLESSLSLGTRRRYKVIRCDATSIYTDRLCTKLKMKMVHDIPYCSYTGDDPEHTPVFKAPPPHTGCRVFIDTPLYEYNK</sequence>
<name>A0AAN7SHC4_9COLE</name>
<evidence type="ECO:0000256" key="1">
    <source>
        <dbReference type="ARBA" id="ARBA00022679"/>
    </source>
</evidence>
<gene>
    <name evidence="14" type="ORF">RN001_004226</name>
</gene>
<dbReference type="Proteomes" id="UP001353858">
    <property type="component" value="Unassembled WGS sequence"/>
</dbReference>
<keyword evidence="15" id="KW-1185">Reference proteome</keyword>
<comment type="catalytic activity">
    <reaction evidence="9">
        <text>dopamine + acetyl-CoA = N-acetyldopamine + CoA + H(+)</text>
        <dbReference type="Rhea" id="RHEA:51388"/>
        <dbReference type="ChEBI" id="CHEBI:15378"/>
        <dbReference type="ChEBI" id="CHEBI:57287"/>
        <dbReference type="ChEBI" id="CHEBI:57288"/>
        <dbReference type="ChEBI" id="CHEBI:59905"/>
        <dbReference type="ChEBI" id="CHEBI:125678"/>
    </reaction>
    <physiologicalReaction direction="left-to-right" evidence="9">
        <dbReference type="Rhea" id="RHEA:51389"/>
    </physiologicalReaction>
</comment>
<comment type="catalytic activity">
    <reaction evidence="13">
        <text>serotonin + acetyl-CoA = N-acetylserotonin + CoA + H(+)</text>
        <dbReference type="Rhea" id="RHEA:25217"/>
        <dbReference type="ChEBI" id="CHEBI:15378"/>
        <dbReference type="ChEBI" id="CHEBI:17697"/>
        <dbReference type="ChEBI" id="CHEBI:57287"/>
        <dbReference type="ChEBI" id="CHEBI:57288"/>
        <dbReference type="ChEBI" id="CHEBI:350546"/>
        <dbReference type="EC" id="2.3.1.87"/>
    </reaction>
    <physiologicalReaction direction="left-to-right" evidence="13">
        <dbReference type="Rhea" id="RHEA:25218"/>
    </physiologicalReaction>
</comment>
<dbReference type="InterPro" id="IPR016181">
    <property type="entry name" value="Acyl_CoA_acyltransferase"/>
</dbReference>
<dbReference type="SUPFAM" id="SSF55729">
    <property type="entry name" value="Acyl-CoA N-acyltransferases (Nat)"/>
    <property type="match status" value="1"/>
</dbReference>
<evidence type="ECO:0000313" key="14">
    <source>
        <dbReference type="EMBL" id="KAK4880907.1"/>
    </source>
</evidence>
<dbReference type="Gene3D" id="3.40.630.30">
    <property type="match status" value="2"/>
</dbReference>
<organism evidence="14 15">
    <name type="scientific">Aquatica leii</name>
    <dbReference type="NCBI Taxonomy" id="1421715"/>
    <lineage>
        <taxon>Eukaryota</taxon>
        <taxon>Metazoa</taxon>
        <taxon>Ecdysozoa</taxon>
        <taxon>Arthropoda</taxon>
        <taxon>Hexapoda</taxon>
        <taxon>Insecta</taxon>
        <taxon>Pterygota</taxon>
        <taxon>Neoptera</taxon>
        <taxon>Endopterygota</taxon>
        <taxon>Coleoptera</taxon>
        <taxon>Polyphaga</taxon>
        <taxon>Elateriformia</taxon>
        <taxon>Elateroidea</taxon>
        <taxon>Lampyridae</taxon>
        <taxon>Luciolinae</taxon>
        <taxon>Aquatica</taxon>
    </lineage>
</organism>
<comment type="pathway">
    <text evidence="3">Aromatic compound metabolism; melatonin biosynthesis; melatonin from serotonin: step 1/2.</text>
</comment>
<dbReference type="EC" id="2.3.1.87" evidence="5"/>
<dbReference type="EMBL" id="JARPUR010000002">
    <property type="protein sequence ID" value="KAK4880907.1"/>
    <property type="molecule type" value="Genomic_DNA"/>
</dbReference>
<dbReference type="PANTHER" id="PTHR20905:SF1">
    <property type="entry name" value="AT07410P-RELATED"/>
    <property type="match status" value="1"/>
</dbReference>